<dbReference type="Pfam" id="PF04542">
    <property type="entry name" value="Sigma70_r2"/>
    <property type="match status" value="1"/>
</dbReference>
<dbReference type="GO" id="GO:0006352">
    <property type="term" value="P:DNA-templated transcription initiation"/>
    <property type="evidence" value="ECO:0007669"/>
    <property type="project" value="InterPro"/>
</dbReference>
<accession>A0A932GNE6</accession>
<dbReference type="SUPFAM" id="SSF88946">
    <property type="entry name" value="Sigma2 domain of RNA polymerase sigma factors"/>
    <property type="match status" value="1"/>
</dbReference>
<evidence type="ECO:0000259" key="2">
    <source>
        <dbReference type="Pfam" id="PF04542"/>
    </source>
</evidence>
<reference evidence="3" key="1">
    <citation type="submission" date="2020-07" db="EMBL/GenBank/DDBJ databases">
        <title>Huge and variable diversity of episymbiotic CPR bacteria and DPANN archaea in groundwater ecosystems.</title>
        <authorList>
            <person name="He C.Y."/>
            <person name="Keren R."/>
            <person name="Whittaker M."/>
            <person name="Farag I.F."/>
            <person name="Doudna J."/>
            <person name="Cate J.H.D."/>
            <person name="Banfield J.F."/>
        </authorList>
    </citation>
    <scope>NUCLEOTIDE SEQUENCE</scope>
    <source>
        <strain evidence="3">NC_groundwater_717_Ag_S-0.2um_59_8</strain>
    </source>
</reference>
<dbReference type="GO" id="GO:0003700">
    <property type="term" value="F:DNA-binding transcription factor activity"/>
    <property type="evidence" value="ECO:0007669"/>
    <property type="project" value="InterPro"/>
</dbReference>
<name>A0A932GNE6_UNCTE</name>
<sequence>MTGDSNDAQEVLQEVFLTVLEKMRTLREPGSFLPWVFTTAKNLCYLLGRRGKIQVTPGAPVCARDSLSVPEGREQPERRTGAGKSA</sequence>
<dbReference type="AlphaFoldDB" id="A0A932GNE6"/>
<dbReference type="InterPro" id="IPR013325">
    <property type="entry name" value="RNA_pol_sigma_r2"/>
</dbReference>
<dbReference type="InterPro" id="IPR007627">
    <property type="entry name" value="RNA_pol_sigma70_r2"/>
</dbReference>
<evidence type="ECO:0000256" key="1">
    <source>
        <dbReference type="SAM" id="MobiDB-lite"/>
    </source>
</evidence>
<feature type="compositionally biased region" description="Basic and acidic residues" evidence="1">
    <location>
        <begin position="71"/>
        <end position="80"/>
    </location>
</feature>
<protein>
    <recommendedName>
        <fullName evidence="2">RNA polymerase sigma-70 region 2 domain-containing protein</fullName>
    </recommendedName>
</protein>
<gene>
    <name evidence="3" type="ORF">HYY65_04150</name>
</gene>
<organism evidence="3 4">
    <name type="scientific">Tectimicrobiota bacterium</name>
    <dbReference type="NCBI Taxonomy" id="2528274"/>
    <lineage>
        <taxon>Bacteria</taxon>
        <taxon>Pseudomonadati</taxon>
        <taxon>Nitrospinota/Tectimicrobiota group</taxon>
        <taxon>Candidatus Tectimicrobiota</taxon>
    </lineage>
</organism>
<feature type="region of interest" description="Disordered" evidence="1">
    <location>
        <begin position="64"/>
        <end position="86"/>
    </location>
</feature>
<dbReference type="EMBL" id="JACPSX010000072">
    <property type="protein sequence ID" value="MBI3014262.1"/>
    <property type="molecule type" value="Genomic_DNA"/>
</dbReference>
<dbReference type="Proteomes" id="UP000741360">
    <property type="component" value="Unassembled WGS sequence"/>
</dbReference>
<evidence type="ECO:0000313" key="4">
    <source>
        <dbReference type="Proteomes" id="UP000741360"/>
    </source>
</evidence>
<evidence type="ECO:0000313" key="3">
    <source>
        <dbReference type="EMBL" id="MBI3014262.1"/>
    </source>
</evidence>
<comment type="caution">
    <text evidence="3">The sequence shown here is derived from an EMBL/GenBank/DDBJ whole genome shotgun (WGS) entry which is preliminary data.</text>
</comment>
<dbReference type="Gene3D" id="1.10.1740.10">
    <property type="match status" value="1"/>
</dbReference>
<feature type="domain" description="RNA polymerase sigma-70 region 2" evidence="2">
    <location>
        <begin position="1"/>
        <end position="45"/>
    </location>
</feature>
<proteinExistence type="predicted"/>